<dbReference type="InterPro" id="IPR046883">
    <property type="entry name" value="T6SS_FHA_C"/>
</dbReference>
<dbReference type="Proteomes" id="UP000481252">
    <property type="component" value="Unassembled WGS sequence"/>
</dbReference>
<dbReference type="SMART" id="SM00240">
    <property type="entry name" value="FHA"/>
    <property type="match status" value="1"/>
</dbReference>
<protein>
    <submittedName>
        <fullName evidence="3">Type VI secretion system-associated FHA domain protein TagH</fullName>
    </submittedName>
</protein>
<proteinExistence type="predicted"/>
<evidence type="ECO:0000259" key="2">
    <source>
        <dbReference type="PROSITE" id="PS50006"/>
    </source>
</evidence>
<dbReference type="CDD" id="cd00060">
    <property type="entry name" value="FHA"/>
    <property type="match status" value="1"/>
</dbReference>
<feature type="region of interest" description="Disordered" evidence="1">
    <location>
        <begin position="138"/>
        <end position="238"/>
    </location>
</feature>
<comment type="caution">
    <text evidence="3">The sequence shown here is derived from an EMBL/GenBank/DDBJ whole genome shotgun (WGS) entry which is preliminary data.</text>
</comment>
<accession>A0A7C9VDU1</accession>
<dbReference type="AlphaFoldDB" id="A0A7C9VDU1"/>
<dbReference type="NCBIfam" id="TIGR03354">
    <property type="entry name" value="VI_FHA"/>
    <property type="match status" value="1"/>
</dbReference>
<feature type="domain" description="FHA" evidence="2">
    <location>
        <begin position="26"/>
        <end position="76"/>
    </location>
</feature>
<keyword evidence="4" id="KW-1185">Reference proteome</keyword>
<dbReference type="EMBL" id="JAAKZG010000009">
    <property type="protein sequence ID" value="NGN43447.1"/>
    <property type="molecule type" value="Genomic_DNA"/>
</dbReference>
<dbReference type="PROSITE" id="PS50006">
    <property type="entry name" value="FHA_DOMAIN"/>
    <property type="match status" value="1"/>
</dbReference>
<organism evidence="3 4">
    <name type="scientific">Mesorhizobium zhangyense</name>
    <dbReference type="NCBI Taxonomy" id="1776730"/>
    <lineage>
        <taxon>Bacteria</taxon>
        <taxon>Pseudomonadati</taxon>
        <taxon>Pseudomonadota</taxon>
        <taxon>Alphaproteobacteria</taxon>
        <taxon>Hyphomicrobiales</taxon>
        <taxon>Phyllobacteriaceae</taxon>
        <taxon>Mesorhizobium</taxon>
    </lineage>
</organism>
<dbReference type="Pfam" id="PF20232">
    <property type="entry name" value="T6SS_FHA_C"/>
    <property type="match status" value="1"/>
</dbReference>
<dbReference type="Gene3D" id="2.60.200.20">
    <property type="match status" value="1"/>
</dbReference>
<dbReference type="RefSeq" id="WP_165119868.1">
    <property type="nucleotide sequence ID" value="NZ_JAAKZG010000009.1"/>
</dbReference>
<evidence type="ECO:0000313" key="3">
    <source>
        <dbReference type="EMBL" id="NGN43447.1"/>
    </source>
</evidence>
<reference evidence="3 4" key="1">
    <citation type="submission" date="2020-02" db="EMBL/GenBank/DDBJ databases">
        <title>Genome sequence of the type strain CGMCC 1.15528 of Mesorhizobium zhangyense.</title>
        <authorList>
            <person name="Gao J."/>
            <person name="Sun J."/>
        </authorList>
    </citation>
    <scope>NUCLEOTIDE SEQUENCE [LARGE SCALE GENOMIC DNA]</scope>
    <source>
        <strain evidence="3 4">CGMCC 1.15528</strain>
    </source>
</reference>
<dbReference type="InterPro" id="IPR000253">
    <property type="entry name" value="FHA_dom"/>
</dbReference>
<dbReference type="Pfam" id="PF00498">
    <property type="entry name" value="FHA"/>
    <property type="match status" value="1"/>
</dbReference>
<name>A0A7C9VDU1_9HYPH</name>
<sequence length="430" mass="46874">MSLILTLEQGPRPQAMRQASLEDGELVIGRSTEADWRIDDPDMFVSRAHCTIASGPDGYTITDTSSSGLFVDDAHGPLGAGNSVALRHGMRLRLGDYVLRVDLQDAATAQPSPFTSPSTASRAPVAIDRDDFFSARVEEEPKRQRPADLPNPFEHPEPGAYQASERSEVRLRSSPAFDDPFSMDPVATPKPDAEKSDGFDGNSPFFGGPVSGTRLEPQSTPAERQPAPRPAPFQKPVAAPSDSALRDAFLRGMGLNAAALPTNDAVAEMEAFGREYRLMMDGLMQLLRKRAEEKGNARIAQTVVQASGVNPLKFLPTVEDALETLVAESSPGFLPADAAIKDAVRDLAHHHVSAWRGIQGALRHMIDRFDPATIEAELKSHSKADVLLAGGRRAKLWDLYLQRHREIATNAETRFMGEIGADFRNAYEQE</sequence>
<dbReference type="InterPro" id="IPR008984">
    <property type="entry name" value="SMAD_FHA_dom_sf"/>
</dbReference>
<dbReference type="SUPFAM" id="SSF49879">
    <property type="entry name" value="SMAD/FHA domain"/>
    <property type="match status" value="1"/>
</dbReference>
<dbReference type="InterPro" id="IPR017735">
    <property type="entry name" value="T6SS_FHA"/>
</dbReference>
<gene>
    <name evidence="3" type="primary">tagH</name>
    <name evidence="3" type="ORF">G6N74_20455</name>
</gene>
<evidence type="ECO:0000313" key="4">
    <source>
        <dbReference type="Proteomes" id="UP000481252"/>
    </source>
</evidence>
<evidence type="ECO:0000256" key="1">
    <source>
        <dbReference type="SAM" id="MobiDB-lite"/>
    </source>
</evidence>